<dbReference type="RefSeq" id="WP_124083782.1">
    <property type="nucleotide sequence ID" value="NZ_CADEPT010000004.1"/>
</dbReference>
<reference evidence="1" key="1">
    <citation type="submission" date="2022-09" db="EMBL/GenBank/DDBJ databases">
        <title>Genomic of Burkholderia gladioli.</title>
        <authorList>
            <person name="Wu H."/>
        </authorList>
    </citation>
    <scope>NUCLEOTIDE SEQUENCE</scope>
    <source>
        <strain evidence="1">ZN-S4</strain>
    </source>
</reference>
<sequence length="160" mass="18487">MNAIETGRAIPIGIGNGANRQPQSYELSKTNKDIENQLKTPIHQGCEGVYESFELISIPTFFFFSLLTFRNFLTNRPIDNYRDAAFFRWYFMSMIYRTSRNFGNIARVFSQYQTQTCLNQQQDRPVHSMRAQRLRSAPDKAACATLVFRPIKNDIAGMKP</sequence>
<dbReference type="Proteomes" id="UP001059745">
    <property type="component" value="Chromosome 1"/>
</dbReference>
<dbReference type="EMBL" id="CP104214">
    <property type="protein sequence ID" value="UWX71579.1"/>
    <property type="molecule type" value="Genomic_DNA"/>
</dbReference>
<evidence type="ECO:0000313" key="2">
    <source>
        <dbReference type="Proteomes" id="UP001059745"/>
    </source>
</evidence>
<protein>
    <submittedName>
        <fullName evidence="1">Uncharacterized protein</fullName>
    </submittedName>
</protein>
<gene>
    <name evidence="1" type="ORF">NYZ96_07465</name>
</gene>
<proteinExistence type="predicted"/>
<name>A0AB38TVX2_BURGA</name>
<evidence type="ECO:0000313" key="1">
    <source>
        <dbReference type="EMBL" id="UWX71579.1"/>
    </source>
</evidence>
<organism evidence="1 2">
    <name type="scientific">Burkholderia gladioli</name>
    <name type="common">Pseudomonas marginata</name>
    <name type="synonym">Phytomonas marginata</name>
    <dbReference type="NCBI Taxonomy" id="28095"/>
    <lineage>
        <taxon>Bacteria</taxon>
        <taxon>Pseudomonadati</taxon>
        <taxon>Pseudomonadota</taxon>
        <taxon>Betaproteobacteria</taxon>
        <taxon>Burkholderiales</taxon>
        <taxon>Burkholderiaceae</taxon>
        <taxon>Burkholderia</taxon>
    </lineage>
</organism>
<dbReference type="AlphaFoldDB" id="A0AB38TVX2"/>
<accession>A0AB38TVX2</accession>